<accession>A0ABS7KXS3</accession>
<dbReference type="InterPro" id="IPR021486">
    <property type="entry name" value="DUF3139"/>
</dbReference>
<sequence length="105" mass="12046">MKKFVKIILIVILILIIATLGSKVYFKGNQIEREQILEATIWQLSEEGYTKDDIKSISSFYNPLKGGVFPYSVLVIFYKNESRAQIYMWDDESKTKVINSGETSA</sequence>
<evidence type="ECO:0000313" key="1">
    <source>
        <dbReference type="EMBL" id="MBY0755342.1"/>
    </source>
</evidence>
<dbReference type="Proteomes" id="UP001299068">
    <property type="component" value="Unassembled WGS sequence"/>
</dbReference>
<dbReference type="Pfam" id="PF11337">
    <property type="entry name" value="DUF3139"/>
    <property type="match status" value="1"/>
</dbReference>
<organism evidence="1 2">
    <name type="scientific">Clostridium sardiniense</name>
    <name type="common">Clostridium absonum</name>
    <dbReference type="NCBI Taxonomy" id="29369"/>
    <lineage>
        <taxon>Bacteria</taxon>
        <taxon>Bacillati</taxon>
        <taxon>Bacillota</taxon>
        <taxon>Clostridia</taxon>
        <taxon>Eubacteriales</taxon>
        <taxon>Clostridiaceae</taxon>
        <taxon>Clostridium</taxon>
    </lineage>
</organism>
<comment type="caution">
    <text evidence="1">The sequence shown here is derived from an EMBL/GenBank/DDBJ whole genome shotgun (WGS) entry which is preliminary data.</text>
</comment>
<evidence type="ECO:0000313" key="2">
    <source>
        <dbReference type="Proteomes" id="UP001299068"/>
    </source>
</evidence>
<reference evidence="1 2" key="1">
    <citation type="journal article" date="2021" name="Cell Host Microbe">
        <title>in vivo commensal control of Clostridioides difficile virulence.</title>
        <authorList>
            <person name="Girinathan B.P."/>
            <person name="Dibenedetto N."/>
            <person name="Worley J.N."/>
            <person name="Peltier J."/>
            <person name="Arrieta-Ortiz M.L."/>
            <person name="Rupa Christinal Immanuel S."/>
            <person name="Lavin R."/>
            <person name="Delaney M.L."/>
            <person name="Cummins C."/>
            <person name="Hoffmann M."/>
            <person name="Luo Y."/>
            <person name="Gonzalez-Escalona N."/>
            <person name="Allard M."/>
            <person name="Onderdonk A.B."/>
            <person name="Gerber G.K."/>
            <person name="Sonenshein A.L."/>
            <person name="Baliga N."/>
            <person name="Dupuy B."/>
            <person name="Bry L."/>
        </authorList>
    </citation>
    <scope>NUCLEOTIDE SEQUENCE [LARGE SCALE GENOMIC DNA]</scope>
    <source>
        <strain evidence="1 2">DSM 599</strain>
    </source>
</reference>
<gene>
    <name evidence="1" type="ORF">K5V21_07715</name>
</gene>
<keyword evidence="2" id="KW-1185">Reference proteome</keyword>
<protein>
    <submittedName>
        <fullName evidence="1">DUF3139 domain-containing protein</fullName>
    </submittedName>
</protein>
<dbReference type="RefSeq" id="WP_221860544.1">
    <property type="nucleotide sequence ID" value="NZ_JAIKTU010000005.1"/>
</dbReference>
<proteinExistence type="predicted"/>
<dbReference type="EMBL" id="JAIKTU010000005">
    <property type="protein sequence ID" value="MBY0755342.1"/>
    <property type="molecule type" value="Genomic_DNA"/>
</dbReference>
<name>A0ABS7KXS3_CLOSR</name>